<dbReference type="GO" id="GO:0006508">
    <property type="term" value="P:proteolysis"/>
    <property type="evidence" value="ECO:0007669"/>
    <property type="project" value="TreeGrafter"/>
</dbReference>
<dbReference type="InterPro" id="IPR007865">
    <property type="entry name" value="Aminopep_P_N"/>
</dbReference>
<dbReference type="PANTHER" id="PTHR43226:SF1">
    <property type="entry name" value="XAA-PRO DIPEPTIDASE"/>
    <property type="match status" value="1"/>
</dbReference>
<dbReference type="GO" id="GO:0070006">
    <property type="term" value="F:metalloaminopeptidase activity"/>
    <property type="evidence" value="ECO:0007669"/>
    <property type="project" value="InterPro"/>
</dbReference>
<keyword evidence="3 6" id="KW-0479">Metal-binding</keyword>
<evidence type="ECO:0000256" key="4">
    <source>
        <dbReference type="ARBA" id="ARBA00022801"/>
    </source>
</evidence>
<keyword evidence="4" id="KW-0378">Hydrolase</keyword>
<dbReference type="SUPFAM" id="SSF53092">
    <property type="entry name" value="Creatinase/prolidase N-terminal domain"/>
    <property type="match status" value="1"/>
</dbReference>
<evidence type="ECO:0000256" key="5">
    <source>
        <dbReference type="ARBA" id="ARBA00023211"/>
    </source>
</evidence>
<dbReference type="InterPro" id="IPR036005">
    <property type="entry name" value="Creatinase/aminopeptidase-like"/>
</dbReference>
<dbReference type="InterPro" id="IPR052433">
    <property type="entry name" value="X-Pro_dipept-like"/>
</dbReference>
<dbReference type="SUPFAM" id="SSF55920">
    <property type="entry name" value="Creatinase/aminopeptidase"/>
    <property type="match status" value="1"/>
</dbReference>
<reference evidence="8 9" key="1">
    <citation type="journal article" date="2011" name="Proc. Natl. Acad. Sci. U.S.A.">
        <title>Evolutionary erosion of yeast sex chromosomes by mating-type switching accidents.</title>
        <authorList>
            <person name="Gordon J.L."/>
            <person name="Armisen D."/>
            <person name="Proux-Wera E."/>
            <person name="Oheigeartaigh S.S."/>
            <person name="Byrne K.P."/>
            <person name="Wolfe K.H."/>
        </authorList>
    </citation>
    <scope>NUCLEOTIDE SEQUENCE [LARGE SCALE GENOMIC DNA]</scope>
    <source>
        <strain evidence="9">ATCC MYA-139 / BCRC 22969 / CBS 8797 / CCRC 22969 / KCTC 17520 / NBRC 10181 / NCYC 3082</strain>
    </source>
</reference>
<dbReference type="Gene3D" id="3.90.230.10">
    <property type="entry name" value="Creatinase/methionine aminopeptidase superfamily"/>
    <property type="match status" value="1"/>
</dbReference>
<dbReference type="InterPro" id="IPR029149">
    <property type="entry name" value="Creatin/AminoP/Spt16_N"/>
</dbReference>
<dbReference type="AlphaFoldDB" id="J7S6Z0"/>
<dbReference type="CDD" id="cd01087">
    <property type="entry name" value="Prolidase"/>
    <property type="match status" value="1"/>
</dbReference>
<dbReference type="RefSeq" id="XP_022464247.1">
    <property type="nucleotide sequence ID" value="XM_022607676.1"/>
</dbReference>
<feature type="domain" description="Aminopeptidase P N-terminal" evidence="7">
    <location>
        <begin position="50"/>
        <end position="180"/>
    </location>
</feature>
<evidence type="ECO:0000256" key="2">
    <source>
        <dbReference type="ARBA" id="ARBA00008766"/>
    </source>
</evidence>
<evidence type="ECO:0000256" key="1">
    <source>
        <dbReference type="ARBA" id="ARBA00001936"/>
    </source>
</evidence>
<organism evidence="8 9">
    <name type="scientific">Huiozyma naganishii (strain ATCC MYA-139 / BCRC 22969 / CBS 8797 / KCTC 17520 / NBRC 10181 / NCYC 3082 / Yp74L-3)</name>
    <name type="common">Yeast</name>
    <name type="synonym">Kazachstania naganishii</name>
    <dbReference type="NCBI Taxonomy" id="1071383"/>
    <lineage>
        <taxon>Eukaryota</taxon>
        <taxon>Fungi</taxon>
        <taxon>Dikarya</taxon>
        <taxon>Ascomycota</taxon>
        <taxon>Saccharomycotina</taxon>
        <taxon>Saccharomycetes</taxon>
        <taxon>Saccharomycetales</taxon>
        <taxon>Saccharomycetaceae</taxon>
        <taxon>Huiozyma</taxon>
    </lineage>
</organism>
<dbReference type="HOGENOM" id="CLU_017266_1_2_1"/>
<dbReference type="GO" id="GO:0030145">
    <property type="term" value="F:manganese ion binding"/>
    <property type="evidence" value="ECO:0007669"/>
    <property type="project" value="InterPro"/>
</dbReference>
<reference evidence="9" key="2">
    <citation type="submission" date="2012-08" db="EMBL/GenBank/DDBJ databases">
        <title>Genome sequence of Kazachstania naganishii.</title>
        <authorList>
            <person name="Gordon J.L."/>
            <person name="Armisen D."/>
            <person name="Proux-Wera E."/>
            <person name="OhEigeartaigh S.S."/>
            <person name="Byrne K.P."/>
            <person name="Wolfe K.H."/>
        </authorList>
    </citation>
    <scope>NUCLEOTIDE SEQUENCE [LARGE SCALE GENOMIC DNA]</scope>
    <source>
        <strain evidence="9">ATCC MYA-139 / BCRC 22969 / CBS 8797 / CCRC 22969 / KCTC 17520 / NBRC 10181 / NCYC 3082</strain>
    </source>
</reference>
<dbReference type="PANTHER" id="PTHR43226">
    <property type="entry name" value="XAA-PRO AMINOPEPTIDASE 3"/>
    <property type="match status" value="1"/>
</dbReference>
<dbReference type="SMART" id="SM01011">
    <property type="entry name" value="AMP_N"/>
    <property type="match status" value="1"/>
</dbReference>
<sequence length="501" mass="56120">MSEAIKGPLLGAAAGVATYLALQKSKVLGKGKGPSEVSYKAPQYFVENKYPAKEHNRVVKSKMAERDTPVGFVLAGNVVEPVKYCDGQKPFRQERYFYYLSGCDIPGSVIFFDGAQERLVLFIPDVDEESVVWSGLPATPKECMERYDVDDVMYVSELPKMLERDASGLELFTTDFDVLGCVIGDQRGRIAAGSNEFFDAMDEARLIKDEYEIETLRHISKMTDYCHYSVMSALPIEQNELQLEAEFRYHSHRQGAKGSGYDPICGSGSACGTLHYVTNNQELAGKDSVLVDAGCEWRNYTSDVTRCFPLTGRFTREHRAVYDAVLDMQTQTMALMSPGASWEELHLLSHRVLIKHLLKMGVLRAGHTEEQLLESRVSCGFYPHGLGHLLGLDVHDVGGHANYEDTDPLFKNLRLRRTLQTGMVVTNEPGCYFNEHLLDEFVRPFPERAQLVDFTVVERYMRVGGVRIEDDVLITKEGHENLTGITSNPEEIEQIVANGSA</sequence>
<evidence type="ECO:0000256" key="3">
    <source>
        <dbReference type="ARBA" id="ARBA00022723"/>
    </source>
</evidence>
<gene>
    <name evidence="8" type="primary">KNAG0D02520</name>
    <name evidence="8" type="ordered locus">KNAG_0D02520</name>
</gene>
<accession>J7S6Z0</accession>
<dbReference type="InterPro" id="IPR001131">
    <property type="entry name" value="Peptidase_M24B_aminopep-P_CS"/>
</dbReference>
<proteinExistence type="inferred from homology"/>
<evidence type="ECO:0000259" key="7">
    <source>
        <dbReference type="SMART" id="SM01011"/>
    </source>
</evidence>
<comment type="similarity">
    <text evidence="2 6">Belongs to the peptidase M24B family.</text>
</comment>
<dbReference type="OrthoDB" id="10261878at2759"/>
<dbReference type="eggNOG" id="KOG2737">
    <property type="taxonomic scope" value="Eukaryota"/>
</dbReference>
<dbReference type="Proteomes" id="UP000006310">
    <property type="component" value="Chromosome 4"/>
</dbReference>
<dbReference type="STRING" id="1071383.J7S6Z0"/>
<name>J7S6Z0_HUIN7</name>
<evidence type="ECO:0000256" key="6">
    <source>
        <dbReference type="RuleBase" id="RU000590"/>
    </source>
</evidence>
<evidence type="ECO:0000313" key="9">
    <source>
        <dbReference type="Proteomes" id="UP000006310"/>
    </source>
</evidence>
<dbReference type="PROSITE" id="PS00491">
    <property type="entry name" value="PROLINE_PEPTIDASE"/>
    <property type="match status" value="1"/>
</dbReference>
<dbReference type="GeneID" id="34525690"/>
<dbReference type="Pfam" id="PF05195">
    <property type="entry name" value="AMP_N"/>
    <property type="match status" value="1"/>
</dbReference>
<dbReference type="FunFam" id="3.90.230.10:FF:000002">
    <property type="entry name" value="Xaa-Pro aminopeptidase 3"/>
    <property type="match status" value="1"/>
</dbReference>
<dbReference type="InterPro" id="IPR000994">
    <property type="entry name" value="Pept_M24"/>
</dbReference>
<dbReference type="OMA" id="DAHALFF"/>
<dbReference type="Gene3D" id="3.40.350.10">
    <property type="entry name" value="Creatinase/prolidase N-terminal domain"/>
    <property type="match status" value="1"/>
</dbReference>
<keyword evidence="9" id="KW-1185">Reference proteome</keyword>
<dbReference type="KEGG" id="kng:KNAG_0D02520"/>
<dbReference type="EMBL" id="HE978317">
    <property type="protein sequence ID" value="CCK70001.1"/>
    <property type="molecule type" value="Genomic_DNA"/>
</dbReference>
<keyword evidence="5" id="KW-0464">Manganese</keyword>
<protein>
    <recommendedName>
        <fullName evidence="7">Aminopeptidase P N-terminal domain-containing protein</fullName>
    </recommendedName>
</protein>
<dbReference type="Pfam" id="PF00557">
    <property type="entry name" value="Peptidase_M24"/>
    <property type="match status" value="1"/>
</dbReference>
<comment type="cofactor">
    <cofactor evidence="1">
        <name>Mn(2+)</name>
        <dbReference type="ChEBI" id="CHEBI:29035"/>
    </cofactor>
</comment>
<evidence type="ECO:0000313" key="8">
    <source>
        <dbReference type="EMBL" id="CCK70001.1"/>
    </source>
</evidence>